<evidence type="ECO:0000259" key="1">
    <source>
        <dbReference type="Pfam" id="PF23374"/>
    </source>
</evidence>
<proteinExistence type="predicted"/>
<reference evidence="7 8" key="1">
    <citation type="submission" date="2019-10" db="EMBL/GenBank/DDBJ databases">
        <title>Unraveling microbial dark matter from salterns through culturing: the case of the genus Halosegnis.</title>
        <authorList>
            <person name="Duran-Viseras A."/>
            <person name="Andrei A.-S."/>
            <person name="Vera-Gargallo B."/>
            <person name="Ghai R."/>
            <person name="Sanchez-Porro C."/>
            <person name="Ventosa A."/>
        </authorList>
    </citation>
    <scope>NUCLEOTIDE SEQUENCE [LARGE SCALE GENOMIC DNA]</scope>
    <source>
        <strain evidence="6 8">F17-44</strain>
        <strain evidence="4 9">F18-79</strain>
        <strain evidence="5 7">F19-13</strain>
    </source>
</reference>
<accession>A0A5N5U1Z7</accession>
<name>A0A5N5U1Z7_9EURY</name>
<dbReference type="OrthoDB" id="201701at2157"/>
<dbReference type="InterPro" id="IPR055520">
    <property type="entry name" value="DUF7094"/>
</dbReference>
<accession>A0A5N5UJI6</accession>
<protein>
    <submittedName>
        <fullName evidence="4">Uncharacterized protein</fullName>
    </submittedName>
</protein>
<evidence type="ECO:0000313" key="9">
    <source>
        <dbReference type="Proteomes" id="UP000326865"/>
    </source>
</evidence>
<dbReference type="AlphaFoldDB" id="A0A5N5U1Z7"/>
<dbReference type="Proteomes" id="UP000326865">
    <property type="component" value="Unassembled WGS sequence"/>
</dbReference>
<dbReference type="EMBL" id="QJOW01000001">
    <property type="protein sequence ID" value="KAB7517812.1"/>
    <property type="molecule type" value="Genomic_DNA"/>
</dbReference>
<dbReference type="EMBL" id="QMDY01000009">
    <property type="protein sequence ID" value="KAB7514498.1"/>
    <property type="molecule type" value="Genomic_DNA"/>
</dbReference>
<organism evidence="4 9">
    <name type="scientific">Halosegnis rubeus</name>
    <dbReference type="NCBI Taxonomy" id="2212850"/>
    <lineage>
        <taxon>Archaea</taxon>
        <taxon>Methanobacteriati</taxon>
        <taxon>Methanobacteriota</taxon>
        <taxon>Stenosarchaea group</taxon>
        <taxon>Halobacteria</taxon>
        <taxon>Halobacteriales</taxon>
        <taxon>Natronomonadaceae</taxon>
        <taxon>Halosegnis</taxon>
    </lineage>
</organism>
<evidence type="ECO:0000313" key="7">
    <source>
        <dbReference type="Proteomes" id="UP000326207"/>
    </source>
</evidence>
<gene>
    <name evidence="4" type="ORF">DM867_12540</name>
    <name evidence="6" type="ORF">DMP03_00125</name>
    <name evidence="5" type="ORF">DP108_12045</name>
</gene>
<keyword evidence="9" id="KW-1185">Reference proteome</keyword>
<evidence type="ECO:0000313" key="8">
    <source>
        <dbReference type="Proteomes" id="UP000326302"/>
    </source>
</evidence>
<dbReference type="InterPro" id="IPR055522">
    <property type="entry name" value="DUF7096"/>
</dbReference>
<evidence type="ECO:0000259" key="2">
    <source>
        <dbReference type="Pfam" id="PF23375"/>
    </source>
</evidence>
<evidence type="ECO:0000313" key="6">
    <source>
        <dbReference type="EMBL" id="KAB7517812.1"/>
    </source>
</evidence>
<feature type="domain" description="DUF7094" evidence="2">
    <location>
        <begin position="223"/>
        <end position="345"/>
    </location>
</feature>
<sequence>MAGPRRVSSGRGLLVALLAVSLVVSSGLALPVFGAPSPTETVQATEAAADATQPVVPQTNTSGYLALDPEAIERSRTVTVGLDPAGASAVTTARLRGEFESERLREQFANAATEETRRRVIVNTTARIEADIDALETRQRAALDAYNSGEIPASAFVRELVAVDTMASELGETIDQLYTYGSAVGTPVPERDIARMKGRLIPLQGPVRDRLAAHMADGTPRRVHLTTAADGLVLSTIIEGEFSTRYLRESLVGSAFDDQFTDKPISITEDFVPRLEELYPWVFGSDRRSNTALTNEPYYVQAGIYGMAVNHPHGGSGADDLVVYYDADTDAIFREIQRKDVSTVPTESVTATNDAYRLVVETTHADGPLGIRVENTTTGEPVESGVYLDGEALGVTDGATHWTVTPRGQFTVTAMTPTGNVTATVGPDT</sequence>
<accession>A0A5N5U7N0</accession>
<dbReference type="Proteomes" id="UP000326302">
    <property type="component" value="Unassembled WGS sequence"/>
</dbReference>
<dbReference type="EMBL" id="QKKZ01000008">
    <property type="protein sequence ID" value="KAB7512563.1"/>
    <property type="molecule type" value="Genomic_DNA"/>
</dbReference>
<dbReference type="Pfam" id="PF23375">
    <property type="entry name" value="DUF7094"/>
    <property type="match status" value="1"/>
</dbReference>
<dbReference type="InterPro" id="IPR056397">
    <property type="entry name" value="Fn3_arc"/>
</dbReference>
<evidence type="ECO:0000313" key="4">
    <source>
        <dbReference type="EMBL" id="KAB7512563.1"/>
    </source>
</evidence>
<comment type="caution">
    <text evidence="4">The sequence shown here is derived from an EMBL/GenBank/DDBJ whole genome shotgun (WGS) entry which is preliminary data.</text>
</comment>
<dbReference type="Pfam" id="PF23374">
    <property type="entry name" value="Fn3_arc"/>
    <property type="match status" value="1"/>
</dbReference>
<feature type="domain" description="Fibronectin-III type-like" evidence="1">
    <location>
        <begin position="348"/>
        <end position="422"/>
    </location>
</feature>
<feature type="domain" description="DUF7096" evidence="3">
    <location>
        <begin position="14"/>
        <end position="218"/>
    </location>
</feature>
<dbReference type="Proteomes" id="UP000326207">
    <property type="component" value="Unassembled WGS sequence"/>
</dbReference>
<evidence type="ECO:0000259" key="3">
    <source>
        <dbReference type="Pfam" id="PF23379"/>
    </source>
</evidence>
<dbReference type="Pfam" id="PF23379">
    <property type="entry name" value="DUF7096"/>
    <property type="match status" value="1"/>
</dbReference>
<evidence type="ECO:0000313" key="5">
    <source>
        <dbReference type="EMBL" id="KAB7514498.1"/>
    </source>
</evidence>
<dbReference type="RefSeq" id="WP_152118720.1">
    <property type="nucleotide sequence ID" value="NZ_QJOW01000001.1"/>
</dbReference>